<dbReference type="PANTHER" id="PTHR33112">
    <property type="entry name" value="DOMAIN PROTEIN, PUTATIVE-RELATED"/>
    <property type="match status" value="1"/>
</dbReference>
<evidence type="ECO:0000313" key="4">
    <source>
        <dbReference type="Proteomes" id="UP000756346"/>
    </source>
</evidence>
<evidence type="ECO:0000256" key="1">
    <source>
        <dbReference type="SAM" id="SignalP"/>
    </source>
</evidence>
<keyword evidence="1" id="KW-0732">Signal</keyword>
<feature type="chain" id="PRO_5040120567" evidence="1">
    <location>
        <begin position="28"/>
        <end position="338"/>
    </location>
</feature>
<evidence type="ECO:0000259" key="2">
    <source>
        <dbReference type="Pfam" id="PF06985"/>
    </source>
</evidence>
<sequence>MSSSAATAPTLGAWLQLLLLAVPLSSAQTLSQFEQFQNLAKPCPGARKSGVPPSNWTFYHDIDSLSVCAEPVLLDYNLYTDLLTEGAHLTIRACTLGDAASEANFLANDASVGALGLSDLGQVARRSNTSFRNITCGGGTSAENKAAVTISSWQQNDSTPPFSDMPGERDFRPSRLLRLSEGSEVVVLREFEDSANETPVYMTLSHCWGHSMPYRLTTANHSQLLKVGAPLAELGATFQDAVKIALELGVGYLWIDSLCIIQDSTEDWMTQSVQMQQIYSSSFCKTYGDTTNNSWLLLYVEEKQPMSRGSIFDVRLKLERLSQKVVWVIVYMLIQAHC</sequence>
<protein>
    <submittedName>
        <fullName evidence="3">Heterokaryon incompatibility protein-domain-containing protein</fullName>
    </submittedName>
</protein>
<dbReference type="GeneID" id="70190968"/>
<reference evidence="3" key="1">
    <citation type="journal article" date="2021" name="Nat. Commun.">
        <title>Genetic determinants of endophytism in the Arabidopsis root mycobiome.</title>
        <authorList>
            <person name="Mesny F."/>
            <person name="Miyauchi S."/>
            <person name="Thiergart T."/>
            <person name="Pickel B."/>
            <person name="Atanasova L."/>
            <person name="Karlsson M."/>
            <person name="Huettel B."/>
            <person name="Barry K.W."/>
            <person name="Haridas S."/>
            <person name="Chen C."/>
            <person name="Bauer D."/>
            <person name="Andreopoulos W."/>
            <person name="Pangilinan J."/>
            <person name="LaButti K."/>
            <person name="Riley R."/>
            <person name="Lipzen A."/>
            <person name="Clum A."/>
            <person name="Drula E."/>
            <person name="Henrissat B."/>
            <person name="Kohler A."/>
            <person name="Grigoriev I.V."/>
            <person name="Martin F.M."/>
            <person name="Hacquard S."/>
        </authorList>
    </citation>
    <scope>NUCLEOTIDE SEQUENCE</scope>
    <source>
        <strain evidence="3">MPI-CAGE-CH-0230</strain>
    </source>
</reference>
<feature type="signal peptide" evidence="1">
    <location>
        <begin position="1"/>
        <end position="27"/>
    </location>
</feature>
<dbReference type="Pfam" id="PF06985">
    <property type="entry name" value="HET"/>
    <property type="match status" value="1"/>
</dbReference>
<feature type="domain" description="Heterokaryon incompatibility" evidence="2">
    <location>
        <begin position="201"/>
        <end position="286"/>
    </location>
</feature>
<dbReference type="InterPro" id="IPR010730">
    <property type="entry name" value="HET"/>
</dbReference>
<dbReference type="EMBL" id="JAGTJQ010000001">
    <property type="protein sequence ID" value="KAH7040896.1"/>
    <property type="molecule type" value="Genomic_DNA"/>
</dbReference>
<keyword evidence="4" id="KW-1185">Reference proteome</keyword>
<name>A0A9P8YI23_9PEZI</name>
<dbReference type="AlphaFoldDB" id="A0A9P8YI23"/>
<dbReference type="RefSeq" id="XP_046018951.1">
    <property type="nucleotide sequence ID" value="XM_046161422.1"/>
</dbReference>
<evidence type="ECO:0000313" key="3">
    <source>
        <dbReference type="EMBL" id="KAH7040896.1"/>
    </source>
</evidence>
<accession>A0A9P8YI23</accession>
<dbReference type="OrthoDB" id="4161196at2759"/>
<comment type="caution">
    <text evidence="3">The sequence shown here is derived from an EMBL/GenBank/DDBJ whole genome shotgun (WGS) entry which is preliminary data.</text>
</comment>
<gene>
    <name evidence="3" type="ORF">B0I36DRAFT_391741</name>
</gene>
<dbReference type="PANTHER" id="PTHR33112:SF10">
    <property type="entry name" value="TOL"/>
    <property type="match status" value="1"/>
</dbReference>
<dbReference type="Proteomes" id="UP000756346">
    <property type="component" value="Unassembled WGS sequence"/>
</dbReference>
<organism evidence="3 4">
    <name type="scientific">Microdochium trichocladiopsis</name>
    <dbReference type="NCBI Taxonomy" id="1682393"/>
    <lineage>
        <taxon>Eukaryota</taxon>
        <taxon>Fungi</taxon>
        <taxon>Dikarya</taxon>
        <taxon>Ascomycota</taxon>
        <taxon>Pezizomycotina</taxon>
        <taxon>Sordariomycetes</taxon>
        <taxon>Xylariomycetidae</taxon>
        <taxon>Xylariales</taxon>
        <taxon>Microdochiaceae</taxon>
        <taxon>Microdochium</taxon>
    </lineage>
</organism>
<proteinExistence type="predicted"/>